<sequence length="407" mass="44054">MLGLFMYIFEVKKELLVGFSITVIYITYYLIEAVKKPILICRKGDFRQFLEENVPLLDEHYWPTPWCVESHLQTVLGSILRSHLLPPQRYRREVLQLSDGGQVALDWAEPGAEDAEDAGGAAPVLLVLPGLTGGAHADYVRCLAAAAAALGARCVVFNNRGLGGLPITTPRLYCALSHADLAEVVRALRARPECGALLAVGVSLGGLILGHYLAEQGEHAGVQAALVVSSPLDVVRGAECMQRPPAALLSYHMARSLRRTVAAHAALRAAALDWDAVQRCRSVREFDAAFTTKHFGFGSVDAYYRAASLSDKLHRVRVPLLCLCAADDPFQPLHVMPAAQAAASARVALAVTARGGHIGFLEGWWPAGPPRAQYIARLAHQYFAALLRRRDLLHRPPPPAPAPAPTA</sequence>
<evidence type="ECO:0000259" key="3">
    <source>
        <dbReference type="Pfam" id="PF00561"/>
    </source>
</evidence>
<dbReference type="InterPro" id="IPR050960">
    <property type="entry name" value="AB_hydrolase_4_sf"/>
</dbReference>
<dbReference type="PANTHER" id="PTHR10794:SF63">
    <property type="entry name" value="ALPHA_BETA HYDROLASE 1, ISOFORM A"/>
    <property type="match status" value="1"/>
</dbReference>
<dbReference type="Pfam" id="PF00561">
    <property type="entry name" value="Abhydrolase_1"/>
    <property type="match status" value="1"/>
</dbReference>
<keyword evidence="2" id="KW-0472">Membrane</keyword>
<feature type="transmembrane region" description="Helical" evidence="2">
    <location>
        <begin position="196"/>
        <end position="214"/>
    </location>
</feature>
<keyword evidence="2" id="KW-0812">Transmembrane</keyword>
<dbReference type="PIRSF" id="PIRSF005211">
    <property type="entry name" value="Ab_hydro_YheT"/>
    <property type="match status" value="1"/>
</dbReference>
<feature type="transmembrane region" description="Helical" evidence="2">
    <location>
        <begin position="15"/>
        <end position="34"/>
    </location>
</feature>
<dbReference type="SUPFAM" id="SSF53474">
    <property type="entry name" value="alpha/beta-Hydrolases"/>
    <property type="match status" value="1"/>
</dbReference>
<accession>A0ABM3MBK3</accession>
<name>A0ABM3MBK3_GALME</name>
<dbReference type="InterPro" id="IPR000073">
    <property type="entry name" value="AB_hydrolase_1"/>
</dbReference>
<evidence type="ECO:0000313" key="5">
    <source>
        <dbReference type="RefSeq" id="XP_052748781.1"/>
    </source>
</evidence>
<gene>
    <name evidence="5" type="primary">LOC113519322</name>
</gene>
<dbReference type="RefSeq" id="XP_052748781.1">
    <property type="nucleotide sequence ID" value="XM_052892821.1"/>
</dbReference>
<organism evidence="4 5">
    <name type="scientific">Galleria mellonella</name>
    <name type="common">Greater wax moth</name>
    <dbReference type="NCBI Taxonomy" id="7137"/>
    <lineage>
        <taxon>Eukaryota</taxon>
        <taxon>Metazoa</taxon>
        <taxon>Ecdysozoa</taxon>
        <taxon>Arthropoda</taxon>
        <taxon>Hexapoda</taxon>
        <taxon>Insecta</taxon>
        <taxon>Pterygota</taxon>
        <taxon>Neoptera</taxon>
        <taxon>Endopterygota</taxon>
        <taxon>Lepidoptera</taxon>
        <taxon>Glossata</taxon>
        <taxon>Ditrysia</taxon>
        <taxon>Pyraloidea</taxon>
        <taxon>Pyralidae</taxon>
        <taxon>Galleriinae</taxon>
        <taxon>Galleria</taxon>
    </lineage>
</organism>
<dbReference type="GeneID" id="113519322"/>
<dbReference type="InterPro" id="IPR029058">
    <property type="entry name" value="AB_hydrolase_fold"/>
</dbReference>
<evidence type="ECO:0000256" key="1">
    <source>
        <dbReference type="ARBA" id="ARBA00010884"/>
    </source>
</evidence>
<proteinExistence type="inferred from homology"/>
<dbReference type="PANTHER" id="PTHR10794">
    <property type="entry name" value="ABHYDROLASE DOMAIN-CONTAINING PROTEIN"/>
    <property type="match status" value="1"/>
</dbReference>
<comment type="similarity">
    <text evidence="1">Belongs to the AB hydrolase superfamily. AB hydrolase 4 family.</text>
</comment>
<reference evidence="5" key="1">
    <citation type="submission" date="2025-08" db="UniProtKB">
        <authorList>
            <consortium name="RefSeq"/>
        </authorList>
    </citation>
    <scope>IDENTIFICATION</scope>
    <source>
        <tissue evidence="5">Whole larvae</tissue>
    </source>
</reference>
<evidence type="ECO:0000313" key="4">
    <source>
        <dbReference type="Proteomes" id="UP001652740"/>
    </source>
</evidence>
<dbReference type="Proteomes" id="UP001652740">
    <property type="component" value="Unplaced"/>
</dbReference>
<dbReference type="InterPro" id="IPR012020">
    <property type="entry name" value="ABHD4"/>
</dbReference>
<keyword evidence="4" id="KW-1185">Reference proteome</keyword>
<keyword evidence="2" id="KW-1133">Transmembrane helix</keyword>
<feature type="domain" description="AB hydrolase-1" evidence="3">
    <location>
        <begin position="123"/>
        <end position="363"/>
    </location>
</feature>
<evidence type="ECO:0000256" key="2">
    <source>
        <dbReference type="SAM" id="Phobius"/>
    </source>
</evidence>
<dbReference type="Gene3D" id="3.40.50.1820">
    <property type="entry name" value="alpha/beta hydrolase"/>
    <property type="match status" value="1"/>
</dbReference>
<protein>
    <submittedName>
        <fullName evidence="5">Phospholipase ABHD3 isoform X1</fullName>
    </submittedName>
</protein>